<dbReference type="GO" id="GO:0009055">
    <property type="term" value="F:electron transfer activity"/>
    <property type="evidence" value="ECO:0007669"/>
    <property type="project" value="InterPro"/>
</dbReference>
<dbReference type="EMBL" id="CAJOBC010000114">
    <property type="protein sequence ID" value="CAF3539154.1"/>
    <property type="molecule type" value="Genomic_DNA"/>
</dbReference>
<evidence type="ECO:0000259" key="11">
    <source>
        <dbReference type="PROSITE" id="PS51007"/>
    </source>
</evidence>
<sequence>MVNMKNLYLYHIIYESMTACLKQFICLLILLSPHIAIANEVLPPKKVNWPFEGAFGTVDRKAAQRGFQVYKEVCAACHGLYNLYYRNLKDLGFSDAEIKEIAKSYTIQDGPNDLGEMFERAALPSDHFSRPYPNEQAARAANNGAYPPDLSLIIKARSNGANYLYSLLTGYTNPPDHFKLMTGLHYNPYFPGSQLAMPAPLTDGQVSYIDGTEASVEQMAMDVTNFLQWAAEPEMENRKSLGLKVILFLVVFTIFFVISKNRIWQNVK</sequence>
<dbReference type="GO" id="GO:0006122">
    <property type="term" value="P:mitochondrial electron transport, ubiquinol to cytochrome c"/>
    <property type="evidence" value="ECO:0007669"/>
    <property type="project" value="TreeGrafter"/>
</dbReference>
<evidence type="ECO:0000256" key="10">
    <source>
        <dbReference type="SAM" id="Phobius"/>
    </source>
</evidence>
<keyword evidence="4 10" id="KW-0812">Transmembrane</keyword>
<dbReference type="Pfam" id="PF02167">
    <property type="entry name" value="Cytochrom_C1"/>
    <property type="match status" value="1"/>
</dbReference>
<keyword evidence="7 9" id="KW-0408">Iron</keyword>
<dbReference type="Proteomes" id="UP000681722">
    <property type="component" value="Unassembled WGS sequence"/>
</dbReference>
<keyword evidence="6 10" id="KW-1133">Transmembrane helix</keyword>
<dbReference type="GO" id="GO:0046872">
    <property type="term" value="F:metal ion binding"/>
    <property type="evidence" value="ECO:0007669"/>
    <property type="project" value="UniProtKB-KW"/>
</dbReference>
<dbReference type="PRINTS" id="PR00603">
    <property type="entry name" value="CYTOCHROMEC1"/>
</dbReference>
<dbReference type="OrthoDB" id="5925at2759"/>
<dbReference type="GO" id="GO:0020037">
    <property type="term" value="F:heme binding"/>
    <property type="evidence" value="ECO:0007669"/>
    <property type="project" value="InterPro"/>
</dbReference>
<dbReference type="EMBL" id="CAJNOK010003504">
    <property type="protein sequence ID" value="CAF0903870.1"/>
    <property type="molecule type" value="Genomic_DNA"/>
</dbReference>
<evidence type="ECO:0000256" key="1">
    <source>
        <dbReference type="ARBA" id="ARBA00004370"/>
    </source>
</evidence>
<comment type="caution">
    <text evidence="12">The sequence shown here is derived from an EMBL/GenBank/DDBJ whole genome shotgun (WGS) entry which is preliminary data.</text>
</comment>
<evidence type="ECO:0000256" key="4">
    <source>
        <dbReference type="ARBA" id="ARBA00022692"/>
    </source>
</evidence>
<accession>A0A813PPN3</accession>
<gene>
    <name evidence="12" type="ORF">GPM918_LOCUS1253</name>
    <name evidence="13" type="ORF">OVA965_LOCUS9765</name>
    <name evidence="14" type="ORF">SRO942_LOCUS1253</name>
    <name evidence="15" type="ORF">TMI583_LOCUS9761</name>
</gene>
<dbReference type="PANTHER" id="PTHR10266:SF3">
    <property type="entry name" value="CYTOCHROME C1, HEME PROTEIN, MITOCHONDRIAL"/>
    <property type="match status" value="1"/>
</dbReference>
<dbReference type="InterPro" id="IPR002326">
    <property type="entry name" value="Cyt_c1"/>
</dbReference>
<proteinExistence type="inferred from homology"/>
<evidence type="ECO:0000256" key="9">
    <source>
        <dbReference type="PIRSR" id="PIRSR602326-1"/>
    </source>
</evidence>
<feature type="binding site" description="covalent" evidence="9">
    <location>
        <position position="77"/>
    </location>
    <ligand>
        <name>heme c</name>
        <dbReference type="ChEBI" id="CHEBI:61717"/>
    </ligand>
</feature>
<feature type="binding site" description="covalent" evidence="9">
    <location>
        <position position="197"/>
    </location>
    <ligand>
        <name>heme c</name>
        <dbReference type="ChEBI" id="CHEBI:61717"/>
    </ligand>
</feature>
<keyword evidence="16" id="KW-1185">Reference proteome</keyword>
<evidence type="ECO:0000256" key="3">
    <source>
        <dbReference type="ARBA" id="ARBA00022617"/>
    </source>
</evidence>
<evidence type="ECO:0000313" key="16">
    <source>
        <dbReference type="Proteomes" id="UP000663829"/>
    </source>
</evidence>
<comment type="subcellular location">
    <subcellularLocation>
        <location evidence="1">Membrane</location>
    </subcellularLocation>
</comment>
<evidence type="ECO:0000313" key="13">
    <source>
        <dbReference type="EMBL" id="CAF0903870.1"/>
    </source>
</evidence>
<dbReference type="InterPro" id="IPR036909">
    <property type="entry name" value="Cyt_c-like_dom_sf"/>
</dbReference>
<comment type="similarity">
    <text evidence="2">Belongs to the cytochrome c family.</text>
</comment>
<evidence type="ECO:0000313" key="15">
    <source>
        <dbReference type="EMBL" id="CAF3684067.1"/>
    </source>
</evidence>
<organism evidence="12 16">
    <name type="scientific">Didymodactylos carnosus</name>
    <dbReference type="NCBI Taxonomy" id="1234261"/>
    <lineage>
        <taxon>Eukaryota</taxon>
        <taxon>Metazoa</taxon>
        <taxon>Spiralia</taxon>
        <taxon>Gnathifera</taxon>
        <taxon>Rotifera</taxon>
        <taxon>Eurotatoria</taxon>
        <taxon>Bdelloidea</taxon>
        <taxon>Philodinida</taxon>
        <taxon>Philodinidae</taxon>
        <taxon>Didymodactylos</taxon>
    </lineage>
</organism>
<dbReference type="Proteomes" id="UP000677228">
    <property type="component" value="Unassembled WGS sequence"/>
</dbReference>
<evidence type="ECO:0000256" key="7">
    <source>
        <dbReference type="ARBA" id="ARBA00023004"/>
    </source>
</evidence>
<evidence type="ECO:0000256" key="6">
    <source>
        <dbReference type="ARBA" id="ARBA00022989"/>
    </source>
</evidence>
<dbReference type="Gene3D" id="1.20.5.100">
    <property type="entry name" value="Cytochrome c1, transmembrane anchor, C-terminal"/>
    <property type="match status" value="1"/>
</dbReference>
<keyword evidence="5 9" id="KW-0479">Metal-binding</keyword>
<evidence type="ECO:0000313" key="14">
    <source>
        <dbReference type="EMBL" id="CAF3539154.1"/>
    </source>
</evidence>
<keyword evidence="8 10" id="KW-0472">Membrane</keyword>
<dbReference type="Proteomes" id="UP000682733">
    <property type="component" value="Unassembled WGS sequence"/>
</dbReference>
<dbReference type="GO" id="GO:0016020">
    <property type="term" value="C:membrane"/>
    <property type="evidence" value="ECO:0007669"/>
    <property type="project" value="UniProtKB-SubCell"/>
</dbReference>
<feature type="domain" description="Cytochrome c" evidence="11">
    <location>
        <begin position="61"/>
        <end position="217"/>
    </location>
</feature>
<feature type="binding site" description="covalent" evidence="9">
    <location>
        <position position="74"/>
    </location>
    <ligand>
        <name>heme c</name>
        <dbReference type="ChEBI" id="CHEBI:61717"/>
    </ligand>
</feature>
<dbReference type="Proteomes" id="UP000663829">
    <property type="component" value="Unassembled WGS sequence"/>
</dbReference>
<protein>
    <recommendedName>
        <fullName evidence="11">Cytochrome c domain-containing protein</fullName>
    </recommendedName>
</protein>
<evidence type="ECO:0000256" key="2">
    <source>
        <dbReference type="ARBA" id="ARBA00006488"/>
    </source>
</evidence>
<evidence type="ECO:0000256" key="8">
    <source>
        <dbReference type="ARBA" id="ARBA00023136"/>
    </source>
</evidence>
<dbReference type="FunFam" id="1.10.760.10:FF:000011">
    <property type="entry name" value="Cytochrome c1, putative"/>
    <property type="match status" value="1"/>
</dbReference>
<evidence type="ECO:0000313" key="12">
    <source>
        <dbReference type="EMBL" id="CAF0758570.1"/>
    </source>
</evidence>
<dbReference type="AlphaFoldDB" id="A0A813PPN3"/>
<dbReference type="GO" id="GO:0005739">
    <property type="term" value="C:mitochondrion"/>
    <property type="evidence" value="ECO:0007669"/>
    <property type="project" value="GOC"/>
</dbReference>
<dbReference type="Gene3D" id="1.10.760.10">
    <property type="entry name" value="Cytochrome c-like domain"/>
    <property type="match status" value="1"/>
</dbReference>
<comment type="cofactor">
    <cofactor evidence="9">
        <name>heme c</name>
        <dbReference type="ChEBI" id="CHEBI:61717"/>
    </cofactor>
    <text evidence="9">Binds 1 heme c group covalently per subunit.</text>
</comment>
<reference evidence="12" key="1">
    <citation type="submission" date="2021-02" db="EMBL/GenBank/DDBJ databases">
        <authorList>
            <person name="Nowell W R."/>
        </authorList>
    </citation>
    <scope>NUCLEOTIDE SEQUENCE</scope>
</reference>
<feature type="binding site" description="covalent" evidence="9">
    <location>
        <position position="78"/>
    </location>
    <ligand>
        <name>heme c</name>
        <dbReference type="ChEBI" id="CHEBI:61717"/>
    </ligand>
</feature>
<keyword evidence="3 9" id="KW-0349">Heme</keyword>
<dbReference type="EMBL" id="CAJNOQ010000114">
    <property type="protein sequence ID" value="CAF0758570.1"/>
    <property type="molecule type" value="Genomic_DNA"/>
</dbReference>
<feature type="transmembrane region" description="Helical" evidence="10">
    <location>
        <begin position="241"/>
        <end position="258"/>
    </location>
</feature>
<dbReference type="PROSITE" id="PS51007">
    <property type="entry name" value="CYTC"/>
    <property type="match status" value="1"/>
</dbReference>
<name>A0A813PPN3_9BILA</name>
<dbReference type="EMBL" id="CAJOBA010003505">
    <property type="protein sequence ID" value="CAF3684067.1"/>
    <property type="molecule type" value="Genomic_DNA"/>
</dbReference>
<dbReference type="InterPro" id="IPR009056">
    <property type="entry name" value="Cyt_c-like_dom"/>
</dbReference>
<evidence type="ECO:0000256" key="5">
    <source>
        <dbReference type="ARBA" id="ARBA00022723"/>
    </source>
</evidence>
<dbReference type="SUPFAM" id="SSF46626">
    <property type="entry name" value="Cytochrome c"/>
    <property type="match status" value="1"/>
</dbReference>
<dbReference type="PANTHER" id="PTHR10266">
    <property type="entry name" value="CYTOCHROME C1"/>
    <property type="match status" value="1"/>
</dbReference>